<feature type="region of interest" description="Disordered" evidence="1">
    <location>
        <begin position="148"/>
        <end position="194"/>
    </location>
</feature>
<evidence type="ECO:0000256" key="1">
    <source>
        <dbReference type="SAM" id="MobiDB-lite"/>
    </source>
</evidence>
<name>A0ABP6UCW2_9ACTN</name>
<gene>
    <name evidence="2" type="ORF">GCM10019016_114920</name>
</gene>
<evidence type="ECO:0000313" key="3">
    <source>
        <dbReference type="Proteomes" id="UP001501455"/>
    </source>
</evidence>
<feature type="region of interest" description="Disordered" evidence="1">
    <location>
        <begin position="1"/>
        <end position="109"/>
    </location>
</feature>
<keyword evidence="3" id="KW-1185">Reference proteome</keyword>
<feature type="compositionally biased region" description="Polar residues" evidence="1">
    <location>
        <begin position="174"/>
        <end position="194"/>
    </location>
</feature>
<sequence>MILTGPGVRVRRGGAGGLRTREERTDVTAQGPDDGGTPQDREDGVPSLPDDVWQRFLMDSEQAIRTSAPREPSALQRAAGRSPRPARPSRPPRHDTPDAVGELWQPDDPWEGPAWRDLDGRARLRRIGRVVGTAVAIALALGAWSQLSTGAGAPAEGPGDTVLQQSEEAPVTLPSGTSVPAGLTTPSATEIQAG</sequence>
<evidence type="ECO:0008006" key="4">
    <source>
        <dbReference type="Google" id="ProtNLM"/>
    </source>
</evidence>
<reference evidence="3" key="1">
    <citation type="journal article" date="2019" name="Int. J. Syst. Evol. Microbiol.">
        <title>The Global Catalogue of Microorganisms (GCM) 10K type strain sequencing project: providing services to taxonomists for standard genome sequencing and annotation.</title>
        <authorList>
            <consortium name="The Broad Institute Genomics Platform"/>
            <consortium name="The Broad Institute Genome Sequencing Center for Infectious Disease"/>
            <person name="Wu L."/>
            <person name="Ma J."/>
        </authorList>
    </citation>
    <scope>NUCLEOTIDE SEQUENCE [LARGE SCALE GENOMIC DNA]</scope>
    <source>
        <strain evidence="3">JCM 4816</strain>
    </source>
</reference>
<accession>A0ABP6UCW2</accession>
<organism evidence="2 3">
    <name type="scientific">Streptomyces prasinosporus</name>
    <dbReference type="NCBI Taxonomy" id="68256"/>
    <lineage>
        <taxon>Bacteria</taxon>
        <taxon>Bacillati</taxon>
        <taxon>Actinomycetota</taxon>
        <taxon>Actinomycetes</taxon>
        <taxon>Kitasatosporales</taxon>
        <taxon>Streptomycetaceae</taxon>
        <taxon>Streptomyces</taxon>
        <taxon>Streptomyces albogriseolus group</taxon>
    </lineage>
</organism>
<comment type="caution">
    <text evidence="2">The sequence shown here is derived from an EMBL/GenBank/DDBJ whole genome shotgun (WGS) entry which is preliminary data.</text>
</comment>
<dbReference type="EMBL" id="BAAAXF010000081">
    <property type="protein sequence ID" value="GAA3504379.1"/>
    <property type="molecule type" value="Genomic_DNA"/>
</dbReference>
<dbReference type="Proteomes" id="UP001501455">
    <property type="component" value="Unassembled WGS sequence"/>
</dbReference>
<evidence type="ECO:0000313" key="2">
    <source>
        <dbReference type="EMBL" id="GAA3504379.1"/>
    </source>
</evidence>
<proteinExistence type="predicted"/>
<protein>
    <recommendedName>
        <fullName evidence="4">Peptidoglycan-binding protein</fullName>
    </recommendedName>
</protein>